<evidence type="ECO:0000256" key="12">
    <source>
        <dbReference type="RuleBase" id="RU362015"/>
    </source>
</evidence>
<evidence type="ECO:0000256" key="8">
    <source>
        <dbReference type="ARBA" id="ARBA00023277"/>
    </source>
</evidence>
<comment type="pathway">
    <text evidence="2 11 12">Glycan degradation; xylan degradation.</text>
</comment>
<gene>
    <name evidence="15" type="ORF">QBC46DRAFT_424482</name>
</gene>
<dbReference type="EC" id="3.2.1.8" evidence="4 11"/>
<organism evidence="15 16">
    <name type="scientific">Diplogelasinospora grovesii</name>
    <dbReference type="NCBI Taxonomy" id="303347"/>
    <lineage>
        <taxon>Eukaryota</taxon>
        <taxon>Fungi</taxon>
        <taxon>Dikarya</taxon>
        <taxon>Ascomycota</taxon>
        <taxon>Pezizomycotina</taxon>
        <taxon>Sordariomycetes</taxon>
        <taxon>Sordariomycetidae</taxon>
        <taxon>Sordariales</taxon>
        <taxon>Diplogelasinosporaceae</taxon>
        <taxon>Diplogelasinospora</taxon>
    </lineage>
</organism>
<evidence type="ECO:0000256" key="10">
    <source>
        <dbReference type="ARBA" id="ARBA00023326"/>
    </source>
</evidence>
<dbReference type="EMBL" id="MU853753">
    <property type="protein sequence ID" value="KAK3945756.1"/>
    <property type="molecule type" value="Genomic_DNA"/>
</dbReference>
<protein>
    <recommendedName>
        <fullName evidence="4 11">Endo-1,4-beta-xylanase</fullName>
        <ecNumber evidence="4 11">3.2.1.8</ecNumber>
    </recommendedName>
</protein>
<dbReference type="PROSITE" id="PS00776">
    <property type="entry name" value="GH11_1"/>
    <property type="match status" value="1"/>
</dbReference>
<evidence type="ECO:0000256" key="9">
    <source>
        <dbReference type="ARBA" id="ARBA00023295"/>
    </source>
</evidence>
<evidence type="ECO:0000256" key="1">
    <source>
        <dbReference type="ARBA" id="ARBA00000681"/>
    </source>
</evidence>
<dbReference type="InterPro" id="IPR013319">
    <property type="entry name" value="GH11/12"/>
</dbReference>
<evidence type="ECO:0000256" key="5">
    <source>
        <dbReference type="ARBA" id="ARBA00022651"/>
    </source>
</evidence>
<keyword evidence="6 13" id="KW-0732">Signal</keyword>
<keyword evidence="7 11" id="KW-0378">Hydrolase</keyword>
<dbReference type="PROSITE" id="PS51761">
    <property type="entry name" value="GH11_3"/>
    <property type="match status" value="1"/>
</dbReference>
<dbReference type="InterPro" id="IPR033123">
    <property type="entry name" value="GH11_dom"/>
</dbReference>
<feature type="chain" id="PRO_5042857194" description="Endo-1,4-beta-xylanase" evidence="13">
    <location>
        <begin position="20"/>
        <end position="226"/>
    </location>
</feature>
<keyword evidence="10 11" id="KW-0624">Polysaccharide degradation</keyword>
<feature type="domain" description="GH11" evidence="14">
    <location>
        <begin position="22"/>
        <end position="213"/>
    </location>
</feature>
<evidence type="ECO:0000313" key="16">
    <source>
        <dbReference type="Proteomes" id="UP001303473"/>
    </source>
</evidence>
<name>A0AAN6SAF1_9PEZI</name>
<keyword evidence="16" id="KW-1185">Reference proteome</keyword>
<dbReference type="Gene3D" id="2.60.120.180">
    <property type="match status" value="1"/>
</dbReference>
<keyword evidence="9 11" id="KW-0326">Glycosidase</keyword>
<evidence type="ECO:0000256" key="4">
    <source>
        <dbReference type="ARBA" id="ARBA00012590"/>
    </source>
</evidence>
<dbReference type="PANTHER" id="PTHR46828:SF2">
    <property type="entry name" value="ENDO-1,4-BETA-XYLANASE A-RELATED"/>
    <property type="match status" value="1"/>
</dbReference>
<evidence type="ECO:0000313" key="15">
    <source>
        <dbReference type="EMBL" id="KAK3945756.1"/>
    </source>
</evidence>
<keyword evidence="8 11" id="KW-0119">Carbohydrate metabolism</keyword>
<evidence type="ECO:0000256" key="3">
    <source>
        <dbReference type="ARBA" id="ARBA00007792"/>
    </source>
</evidence>
<evidence type="ECO:0000256" key="2">
    <source>
        <dbReference type="ARBA" id="ARBA00004851"/>
    </source>
</evidence>
<dbReference type="SUPFAM" id="SSF49899">
    <property type="entry name" value="Concanavalin A-like lectins/glucanases"/>
    <property type="match status" value="1"/>
</dbReference>
<comment type="catalytic activity">
    <reaction evidence="1 11 12">
        <text>Endohydrolysis of (1-&gt;4)-beta-D-xylosidic linkages in xylans.</text>
        <dbReference type="EC" id="3.2.1.8"/>
    </reaction>
</comment>
<feature type="active site" description="Proton donor" evidence="11">
    <location>
        <position position="200"/>
    </location>
</feature>
<evidence type="ECO:0000259" key="14">
    <source>
        <dbReference type="PROSITE" id="PS51761"/>
    </source>
</evidence>
<dbReference type="Pfam" id="PF00457">
    <property type="entry name" value="Glyco_hydro_11"/>
    <property type="match status" value="1"/>
</dbReference>
<dbReference type="GO" id="GO:0031176">
    <property type="term" value="F:endo-1,4-beta-xylanase activity"/>
    <property type="evidence" value="ECO:0007669"/>
    <property type="project" value="UniProtKB-UniRule"/>
</dbReference>
<feature type="signal peptide" evidence="13">
    <location>
        <begin position="1"/>
        <end position="19"/>
    </location>
</feature>
<accession>A0AAN6SAF1</accession>
<evidence type="ECO:0000256" key="7">
    <source>
        <dbReference type="ARBA" id="ARBA00022801"/>
    </source>
</evidence>
<dbReference type="PANTHER" id="PTHR46828">
    <property type="entry name" value="ENDO-1,4-BETA-XYLANASE A-RELATED"/>
    <property type="match status" value="1"/>
</dbReference>
<dbReference type="Proteomes" id="UP001303473">
    <property type="component" value="Unassembled WGS sequence"/>
</dbReference>
<dbReference type="InterPro" id="IPR001137">
    <property type="entry name" value="Glyco_hydro_11"/>
</dbReference>
<comment type="caution">
    <text evidence="15">The sequence shown here is derived from an EMBL/GenBank/DDBJ whole genome shotgun (WGS) entry which is preliminary data.</text>
</comment>
<sequence>MMVCLTSLPLLLAVSVCAAAATVGPLPRSDAASYYWSSWNDGTAKISTTNGPEGKFGVKWSGNKGNFVVGKGWNPGGPRSVNYSGTFAPNGNGYLSIYGWTTNPLVEYYIVEAYGTHKPSNTSEAKMKGNMTSDGGSYEIMTKQRVNKPSIQGTATFAQYWSIRTENRVGGTVTTGNHFKAWEAAGLKMGRHSYMIVAVEGQDSNGQAEITVGVAPPAPTATATAS</sequence>
<dbReference type="InterPro" id="IPR018208">
    <property type="entry name" value="GH11_AS_1"/>
</dbReference>
<evidence type="ECO:0000256" key="11">
    <source>
        <dbReference type="PROSITE-ProRule" id="PRU01097"/>
    </source>
</evidence>
<proteinExistence type="inferred from homology"/>
<keyword evidence="5 11" id="KW-0858">Xylan degradation</keyword>
<dbReference type="AlphaFoldDB" id="A0AAN6SAF1"/>
<evidence type="ECO:0000256" key="13">
    <source>
        <dbReference type="SAM" id="SignalP"/>
    </source>
</evidence>
<dbReference type="GO" id="GO:0045493">
    <property type="term" value="P:xylan catabolic process"/>
    <property type="evidence" value="ECO:0007669"/>
    <property type="project" value="UniProtKB-UniRule"/>
</dbReference>
<reference evidence="16" key="1">
    <citation type="journal article" date="2023" name="Mol. Phylogenet. Evol.">
        <title>Genome-scale phylogeny and comparative genomics of the fungal order Sordariales.</title>
        <authorList>
            <person name="Hensen N."/>
            <person name="Bonometti L."/>
            <person name="Westerberg I."/>
            <person name="Brannstrom I.O."/>
            <person name="Guillou S."/>
            <person name="Cros-Aarteil S."/>
            <person name="Calhoun S."/>
            <person name="Haridas S."/>
            <person name="Kuo A."/>
            <person name="Mondo S."/>
            <person name="Pangilinan J."/>
            <person name="Riley R."/>
            <person name="LaButti K."/>
            <person name="Andreopoulos B."/>
            <person name="Lipzen A."/>
            <person name="Chen C."/>
            <person name="Yan M."/>
            <person name="Daum C."/>
            <person name="Ng V."/>
            <person name="Clum A."/>
            <person name="Steindorff A."/>
            <person name="Ohm R.A."/>
            <person name="Martin F."/>
            <person name="Silar P."/>
            <person name="Natvig D.O."/>
            <person name="Lalanne C."/>
            <person name="Gautier V."/>
            <person name="Ament-Velasquez S.L."/>
            <person name="Kruys A."/>
            <person name="Hutchinson M.I."/>
            <person name="Powell A.J."/>
            <person name="Barry K."/>
            <person name="Miller A.N."/>
            <person name="Grigoriev I.V."/>
            <person name="Debuchy R."/>
            <person name="Gladieux P."/>
            <person name="Hiltunen Thoren M."/>
            <person name="Johannesson H."/>
        </authorList>
    </citation>
    <scope>NUCLEOTIDE SEQUENCE [LARGE SCALE GENOMIC DNA]</scope>
    <source>
        <strain evidence="16">CBS 340.73</strain>
    </source>
</reference>
<dbReference type="InterPro" id="IPR013320">
    <property type="entry name" value="ConA-like_dom_sf"/>
</dbReference>
<evidence type="ECO:0000256" key="6">
    <source>
        <dbReference type="ARBA" id="ARBA00022729"/>
    </source>
</evidence>
<dbReference type="PRINTS" id="PR00911">
    <property type="entry name" value="GLHYDRLASE11"/>
</dbReference>
<comment type="similarity">
    <text evidence="3 11 12">Belongs to the glycosyl hydrolase 11 (cellulase G) family.</text>
</comment>
<feature type="active site" description="Nucleophile" evidence="11">
    <location>
        <position position="107"/>
    </location>
</feature>